<keyword evidence="3" id="KW-0809">Transit peptide</keyword>
<dbReference type="AlphaFoldDB" id="A0A8C6ZNU0"/>
<evidence type="ECO:0000313" key="9">
    <source>
        <dbReference type="Proteomes" id="UP000694420"/>
    </source>
</evidence>
<dbReference type="Ensembl" id="ENSNPET00000018290.1">
    <property type="protein sequence ID" value="ENSNPEP00000017845.1"/>
    <property type="gene ID" value="ENSNPEG00000013285.1"/>
</dbReference>
<evidence type="ECO:0000256" key="2">
    <source>
        <dbReference type="ARBA" id="ARBA00009508"/>
    </source>
</evidence>
<dbReference type="PANTHER" id="PTHR13675">
    <property type="entry name" value="LYR MOTIF-CONTAINING PROTEIN 2"/>
    <property type="match status" value="1"/>
</dbReference>
<feature type="domain" description="Complex 1 LYR protein" evidence="7">
    <location>
        <begin position="22"/>
        <end position="64"/>
    </location>
</feature>
<comment type="subcellular location">
    <subcellularLocation>
        <location evidence="1">Mitochondrion</location>
    </subcellularLocation>
</comment>
<evidence type="ECO:0000313" key="8">
    <source>
        <dbReference type="Ensembl" id="ENSNPEP00000017845.1"/>
    </source>
</evidence>
<reference evidence="8" key="2">
    <citation type="submission" date="2025-09" db="UniProtKB">
        <authorList>
            <consortium name="Ensembl"/>
        </authorList>
    </citation>
    <scope>IDENTIFICATION</scope>
</reference>
<dbReference type="Pfam" id="PF05347">
    <property type="entry name" value="Complex1_LYR"/>
    <property type="match status" value="1"/>
</dbReference>
<keyword evidence="4" id="KW-0496">Mitochondrion</keyword>
<dbReference type="Proteomes" id="UP000694420">
    <property type="component" value="Unplaced"/>
</dbReference>
<dbReference type="PANTHER" id="PTHR13675:SF0">
    <property type="entry name" value="LYR MOTIF-CONTAINING PROTEIN 2"/>
    <property type="match status" value="1"/>
</dbReference>
<evidence type="ECO:0000256" key="6">
    <source>
        <dbReference type="ARBA" id="ARBA00044735"/>
    </source>
</evidence>
<name>A0A8C6ZNU0_NOTPE</name>
<organism evidence="8 9">
    <name type="scientific">Nothoprocta perdicaria</name>
    <name type="common">Chilean tinamou</name>
    <name type="synonym">Crypturus perdicarius</name>
    <dbReference type="NCBI Taxonomy" id="30464"/>
    <lineage>
        <taxon>Eukaryota</taxon>
        <taxon>Metazoa</taxon>
        <taxon>Chordata</taxon>
        <taxon>Craniata</taxon>
        <taxon>Vertebrata</taxon>
        <taxon>Euteleostomi</taxon>
        <taxon>Archelosauria</taxon>
        <taxon>Archosauria</taxon>
        <taxon>Dinosauria</taxon>
        <taxon>Saurischia</taxon>
        <taxon>Theropoda</taxon>
        <taxon>Coelurosauria</taxon>
        <taxon>Aves</taxon>
        <taxon>Palaeognathae</taxon>
        <taxon>Tinamiformes</taxon>
        <taxon>Tinamidae</taxon>
        <taxon>Nothoprocta</taxon>
    </lineage>
</organism>
<comment type="similarity">
    <text evidence="2">Belongs to the complex I LYR family.</text>
</comment>
<accession>A0A8C6ZNU0</accession>
<evidence type="ECO:0000259" key="7">
    <source>
        <dbReference type="Pfam" id="PF05347"/>
    </source>
</evidence>
<comment type="function">
    <text evidence="6">Involved in efficient integration of the N-module into mitochondrial respiratory chain complex I.</text>
</comment>
<evidence type="ECO:0000256" key="5">
    <source>
        <dbReference type="ARBA" id="ARBA00026235"/>
    </source>
</evidence>
<dbReference type="GO" id="GO:0005739">
    <property type="term" value="C:mitochondrion"/>
    <property type="evidence" value="ECO:0007669"/>
    <property type="project" value="UniProtKB-SubCell"/>
</dbReference>
<dbReference type="CDD" id="cd20262">
    <property type="entry name" value="Complex1_LYR_LYRM2"/>
    <property type="match status" value="1"/>
</dbReference>
<reference evidence="8" key="1">
    <citation type="submission" date="2025-08" db="UniProtKB">
        <authorList>
            <consortium name="Ensembl"/>
        </authorList>
    </citation>
    <scope>IDENTIFICATION</scope>
</reference>
<protein>
    <recommendedName>
        <fullName evidence="5">LYR motif-containing protein 2</fullName>
    </recommendedName>
</protein>
<evidence type="ECO:0000256" key="3">
    <source>
        <dbReference type="ARBA" id="ARBA00022946"/>
    </source>
</evidence>
<evidence type="ECO:0000256" key="1">
    <source>
        <dbReference type="ARBA" id="ARBA00004173"/>
    </source>
</evidence>
<keyword evidence="9" id="KW-1185">Reference proteome</keyword>
<dbReference type="InterPro" id="IPR008011">
    <property type="entry name" value="Complex1_LYR_dom"/>
</dbReference>
<proteinExistence type="inferred from homology"/>
<evidence type="ECO:0000256" key="4">
    <source>
        <dbReference type="ARBA" id="ARBA00023128"/>
    </source>
</evidence>
<dbReference type="InterPro" id="IPR045293">
    <property type="entry name" value="Complex1_LYR_LYRM2"/>
</dbReference>
<sequence length="74" mass="8488">CARARVPPSPAVSLPRQFLRRQQVLALYRSILRALRNVPAAADRRSLRDWARAEFRGNKDATDEGVSRAKCWLR</sequence>